<dbReference type="InterPro" id="IPR001017">
    <property type="entry name" value="DH_E1"/>
</dbReference>
<dbReference type="InterPro" id="IPR029061">
    <property type="entry name" value="THDP-binding"/>
</dbReference>
<reference evidence="6 7" key="1">
    <citation type="submission" date="2020-09" db="EMBL/GenBank/DDBJ databases">
        <title>Investigation of environmental microbe.</title>
        <authorList>
            <person name="Ou Y."/>
            <person name="Kang Q."/>
        </authorList>
    </citation>
    <scope>NUCLEOTIDE SEQUENCE [LARGE SCALE GENOMIC DNA]</scope>
    <source>
        <strain evidence="6 7">KJZ-9</strain>
    </source>
</reference>
<dbReference type="KEGG" id="rama:IDM48_01910"/>
<comment type="similarity">
    <text evidence="4">Belongs to the BCKDHA family.</text>
</comment>
<evidence type="ECO:0000256" key="1">
    <source>
        <dbReference type="ARBA" id="ARBA00001964"/>
    </source>
</evidence>
<dbReference type="SUPFAM" id="SSF52518">
    <property type="entry name" value="Thiamin diphosphate-binding fold (THDP-binding)"/>
    <property type="match status" value="1"/>
</dbReference>
<dbReference type="InterPro" id="IPR050771">
    <property type="entry name" value="Alpha-ketoacid_DH_E1_comp"/>
</dbReference>
<dbReference type="GO" id="GO:0003863">
    <property type="term" value="F:branched-chain 2-oxo acid dehydrogenase activity"/>
    <property type="evidence" value="ECO:0007669"/>
    <property type="project" value="UniProtKB-EC"/>
</dbReference>
<evidence type="ECO:0000256" key="2">
    <source>
        <dbReference type="ARBA" id="ARBA00023002"/>
    </source>
</evidence>
<evidence type="ECO:0000259" key="5">
    <source>
        <dbReference type="Pfam" id="PF00676"/>
    </source>
</evidence>
<organism evidence="6 7">
    <name type="scientific">Rothia amarae</name>
    <dbReference type="NCBI Taxonomy" id="169480"/>
    <lineage>
        <taxon>Bacteria</taxon>
        <taxon>Bacillati</taxon>
        <taxon>Actinomycetota</taxon>
        <taxon>Actinomycetes</taxon>
        <taxon>Micrococcales</taxon>
        <taxon>Micrococcaceae</taxon>
        <taxon>Rothia</taxon>
    </lineage>
</organism>
<dbReference type="Proteomes" id="UP000516421">
    <property type="component" value="Chromosome"/>
</dbReference>
<comment type="cofactor">
    <cofactor evidence="1 4">
        <name>thiamine diphosphate</name>
        <dbReference type="ChEBI" id="CHEBI:58937"/>
    </cofactor>
</comment>
<dbReference type="GO" id="GO:0009083">
    <property type="term" value="P:branched-chain amino acid catabolic process"/>
    <property type="evidence" value="ECO:0007669"/>
    <property type="project" value="TreeGrafter"/>
</dbReference>
<evidence type="ECO:0000313" key="7">
    <source>
        <dbReference type="Proteomes" id="UP000516421"/>
    </source>
</evidence>
<dbReference type="GO" id="GO:0000287">
    <property type="term" value="F:magnesium ion binding"/>
    <property type="evidence" value="ECO:0007669"/>
    <property type="project" value="UniProtKB-ARBA"/>
</dbReference>
<dbReference type="AlphaFoldDB" id="A0A7H2BKM5"/>
<keyword evidence="6" id="KW-0670">Pyruvate</keyword>
<dbReference type="PANTHER" id="PTHR43380">
    <property type="entry name" value="2-OXOISOVALERATE DEHYDROGENASE SUBUNIT ALPHA, MITOCHONDRIAL"/>
    <property type="match status" value="1"/>
</dbReference>
<feature type="domain" description="Dehydrogenase E1 component" evidence="5">
    <location>
        <begin position="54"/>
        <end position="348"/>
    </location>
</feature>
<comment type="function">
    <text evidence="4">The branched-chain alpha-keto dehydrogenase complex catalyzes the overall conversion of alpha-keto acids to acyl-CoA and CO(2). It contains multiple copies of three enzymatic components: branched-chain alpha-keto acid decarboxylase (E1), lipoamide acyltransferase (E2) and lipoamide dehydrogenase (E3).</text>
</comment>
<dbReference type="Pfam" id="PF00676">
    <property type="entry name" value="E1_dh"/>
    <property type="match status" value="1"/>
</dbReference>
<protein>
    <recommendedName>
        <fullName evidence="4">2-oxoisovalerate dehydrogenase subunit alpha</fullName>
        <ecNumber evidence="4">1.2.4.4</ecNumber>
    </recommendedName>
    <alternativeName>
        <fullName evidence="4">Branched-chain alpha-keto acid dehydrogenase E1 component alpha chain</fullName>
    </alternativeName>
</protein>
<dbReference type="PANTHER" id="PTHR43380:SF1">
    <property type="entry name" value="2-OXOISOVALERATE DEHYDROGENASE SUBUNIT ALPHA, MITOCHONDRIAL"/>
    <property type="match status" value="1"/>
</dbReference>
<name>A0A7H2BKM5_9MICC</name>
<dbReference type="EC" id="1.2.4.4" evidence="4"/>
<dbReference type="EMBL" id="CP061538">
    <property type="protein sequence ID" value="QNV40221.1"/>
    <property type="molecule type" value="Genomic_DNA"/>
</dbReference>
<proteinExistence type="inferred from homology"/>
<evidence type="ECO:0000256" key="4">
    <source>
        <dbReference type="RuleBase" id="RU365014"/>
    </source>
</evidence>
<dbReference type="Gene3D" id="3.40.50.970">
    <property type="match status" value="1"/>
</dbReference>
<keyword evidence="7" id="KW-1185">Reference proteome</keyword>
<dbReference type="RefSeq" id="WP_190617820.1">
    <property type="nucleotide sequence ID" value="NZ_CP061538.1"/>
</dbReference>
<dbReference type="CDD" id="cd02000">
    <property type="entry name" value="TPP_E1_PDC_ADC_BCADC"/>
    <property type="match status" value="1"/>
</dbReference>
<comment type="catalytic activity">
    <reaction evidence="4">
        <text>N(6)-[(R)-lipoyl]-L-lysyl-[protein] + 3-methyl-2-oxobutanoate + H(+) = N(6)-[(R)-S(8)-2-methylpropanoyldihydrolipoyl]-L-lysyl-[protein] + CO2</text>
        <dbReference type="Rhea" id="RHEA:13457"/>
        <dbReference type="Rhea" id="RHEA-COMP:10474"/>
        <dbReference type="Rhea" id="RHEA-COMP:10497"/>
        <dbReference type="ChEBI" id="CHEBI:11851"/>
        <dbReference type="ChEBI" id="CHEBI:15378"/>
        <dbReference type="ChEBI" id="CHEBI:16526"/>
        <dbReference type="ChEBI" id="CHEBI:83099"/>
        <dbReference type="ChEBI" id="CHEBI:83142"/>
        <dbReference type="EC" id="1.2.4.4"/>
    </reaction>
</comment>
<sequence>MPAELTPEQSSGKIYPGVLPLLRIMDEEGAILEDGTFSPYVQDVGEAELKEAYRQMKVTRRFDDEATALQRQGQMSLWAPSRGQEAAQVGSAMGLLPQDYVVPSYREHALAFARGVEFTDLVKFFRGSETSPWDIKKHNFHPYTVVLAAQVPHAVGYAMALNFDRELEETTGEKQMGQGQFSASEENAQPAAVAVYFGDGSSTEGEIHESMVFAASYNAPVLFFVQNNQWAISVPFKTQSRVPLSTRAAGYGIEGLRVDGNDVLAVAAATRYAMKKIRSGEGPVLIEAETYRLGAHTTADDPTKYRTGEEENEYAQRDPLIRLEKYLRHNKLADESFFEGVDQEAQQVASEVRRVALVAEPAEYETNFDFAYAKPHTQTENDRRFYREYNAGFEEE</sequence>
<keyword evidence="3 4" id="KW-0786">Thiamine pyrophosphate</keyword>
<evidence type="ECO:0000256" key="3">
    <source>
        <dbReference type="ARBA" id="ARBA00023052"/>
    </source>
</evidence>
<accession>A0A7H2BKM5</accession>
<keyword evidence="2 4" id="KW-0560">Oxidoreductase</keyword>
<evidence type="ECO:0000313" key="6">
    <source>
        <dbReference type="EMBL" id="QNV40221.1"/>
    </source>
</evidence>
<gene>
    <name evidence="6" type="ORF">IDM48_01910</name>
</gene>